<dbReference type="GeneID" id="36320159"/>
<dbReference type="AlphaFoldDB" id="A0A0F9YLI8"/>
<accession>A0A0F9YLI8</accession>
<gene>
    <name evidence="1" type="ORF">AAJ76_3350001205</name>
</gene>
<dbReference type="VEuPathDB" id="MicrosporidiaDB:AAJ76_3350001205"/>
<evidence type="ECO:0000313" key="2">
    <source>
        <dbReference type="Proteomes" id="UP000034350"/>
    </source>
</evidence>
<dbReference type="Proteomes" id="UP000034350">
    <property type="component" value="Unassembled WGS sequence"/>
</dbReference>
<organism evidence="1 2">
    <name type="scientific">Vairimorpha ceranae</name>
    <dbReference type="NCBI Taxonomy" id="40302"/>
    <lineage>
        <taxon>Eukaryota</taxon>
        <taxon>Fungi</taxon>
        <taxon>Fungi incertae sedis</taxon>
        <taxon>Microsporidia</taxon>
        <taxon>Nosematidae</taxon>
        <taxon>Vairimorpha</taxon>
    </lineage>
</organism>
<proteinExistence type="predicted"/>
<sequence>MKQQKGNDVPTFIESVSVVAREYKLPKIEIIDIISACLKEEMGDVKRFTFANNSFTEESIITIKKLEKEYIAELNRIKIKLIFWYAKEKPNRASKNTNTSNNMRHTLAYHYGLACREKMDPLGFKIQQS</sequence>
<dbReference type="EMBL" id="JPQZ01000335">
    <property type="protein sequence ID" value="KKO73662.1"/>
    <property type="molecule type" value="Genomic_DNA"/>
</dbReference>
<name>A0A0F9YLI8_9MICR</name>
<keyword evidence="2" id="KW-1185">Reference proteome</keyword>
<protein>
    <submittedName>
        <fullName evidence="1">Uncharacterized protein</fullName>
    </submittedName>
</protein>
<evidence type="ECO:0000313" key="1">
    <source>
        <dbReference type="EMBL" id="KKO73662.1"/>
    </source>
</evidence>
<comment type="caution">
    <text evidence="1">The sequence shown here is derived from an EMBL/GenBank/DDBJ whole genome shotgun (WGS) entry which is preliminary data.</text>
</comment>
<reference evidence="1 2" key="1">
    <citation type="journal article" date="2015" name="Environ. Microbiol.">
        <title>Genome analyses suggest the presence of polyploidy and recent human-driven expansions in eight global populations of the honeybee pathogen Nosema ceranae.</title>
        <authorList>
            <person name="Pelin A."/>
            <person name="Selman M."/>
            <person name="Aris-Brosou S."/>
            <person name="Farinelli L."/>
            <person name="Corradi N."/>
        </authorList>
    </citation>
    <scope>NUCLEOTIDE SEQUENCE [LARGE SCALE GENOMIC DNA]</scope>
    <source>
        <strain evidence="1 2">PA08 1199</strain>
    </source>
</reference>
<dbReference type="RefSeq" id="XP_024329404.1">
    <property type="nucleotide sequence ID" value="XM_024475224.1"/>
</dbReference>